<gene>
    <name evidence="1" type="ORF">TNCT_80061</name>
</gene>
<accession>A0A8X6GV24</accession>
<organism evidence="1 2">
    <name type="scientific">Trichonephila clavata</name>
    <name type="common">Joro spider</name>
    <name type="synonym">Nephila clavata</name>
    <dbReference type="NCBI Taxonomy" id="2740835"/>
    <lineage>
        <taxon>Eukaryota</taxon>
        <taxon>Metazoa</taxon>
        <taxon>Ecdysozoa</taxon>
        <taxon>Arthropoda</taxon>
        <taxon>Chelicerata</taxon>
        <taxon>Arachnida</taxon>
        <taxon>Araneae</taxon>
        <taxon>Araneomorphae</taxon>
        <taxon>Entelegynae</taxon>
        <taxon>Araneoidea</taxon>
        <taxon>Nephilidae</taxon>
        <taxon>Trichonephila</taxon>
    </lineage>
</organism>
<dbReference type="EMBL" id="BMAO01036434">
    <property type="protein sequence ID" value="GFR10649.1"/>
    <property type="molecule type" value="Genomic_DNA"/>
</dbReference>
<keyword evidence="2" id="KW-1185">Reference proteome</keyword>
<name>A0A8X6GV24_TRICU</name>
<comment type="caution">
    <text evidence="1">The sequence shown here is derived from an EMBL/GenBank/DDBJ whole genome shotgun (WGS) entry which is preliminary data.</text>
</comment>
<dbReference type="AlphaFoldDB" id="A0A8X6GV24"/>
<dbReference type="OrthoDB" id="10060618at2759"/>
<sequence length="71" mass="8067">MLTLIRTKIGPEAHAFVVKRDNTRIEHSEIRASDASKEAKTACLEQITSGNEFFEVNEAQCIEQESQIKKF</sequence>
<protein>
    <submittedName>
        <fullName evidence="1">Uncharacterized protein</fullName>
    </submittedName>
</protein>
<reference evidence="1" key="1">
    <citation type="submission" date="2020-07" db="EMBL/GenBank/DDBJ databases">
        <title>Multicomponent nature underlies the extraordinary mechanical properties of spider dragline silk.</title>
        <authorList>
            <person name="Kono N."/>
            <person name="Nakamura H."/>
            <person name="Mori M."/>
            <person name="Yoshida Y."/>
            <person name="Ohtoshi R."/>
            <person name="Malay A.D."/>
            <person name="Moran D.A.P."/>
            <person name="Tomita M."/>
            <person name="Numata K."/>
            <person name="Arakawa K."/>
        </authorList>
    </citation>
    <scope>NUCLEOTIDE SEQUENCE</scope>
</reference>
<dbReference type="Proteomes" id="UP000887116">
    <property type="component" value="Unassembled WGS sequence"/>
</dbReference>
<proteinExistence type="predicted"/>
<evidence type="ECO:0000313" key="1">
    <source>
        <dbReference type="EMBL" id="GFR10649.1"/>
    </source>
</evidence>
<evidence type="ECO:0000313" key="2">
    <source>
        <dbReference type="Proteomes" id="UP000887116"/>
    </source>
</evidence>